<evidence type="ECO:0000313" key="2">
    <source>
        <dbReference type="EMBL" id="PJC55864.1"/>
    </source>
</evidence>
<name>A0A2M8FDZ9_9BACT</name>
<dbReference type="AlphaFoldDB" id="A0A2M8FDZ9"/>
<gene>
    <name evidence="2" type="ORF">CO026_03395</name>
</gene>
<protein>
    <submittedName>
        <fullName evidence="2">Uncharacterized protein</fullName>
    </submittedName>
</protein>
<comment type="caution">
    <text evidence="2">The sequence shown here is derived from an EMBL/GenBank/DDBJ whole genome shotgun (WGS) entry which is preliminary data.</text>
</comment>
<sequence>DTTYTLEAANSSGSDYCQVTVDVQPINPPVFSCGNNVNFSANPSSIDEGNNTTLTWNTTGVTSLSIDNGISLTSLNGSASVAPSSDVTYTLTASNGTNTIYCPVSVDVNSNSGGGGSSTLRCDLSVSDKSISAGDMVTIKWNTSYATGIILQDNFSKTLITTEGKSTNDKNKLYDDEITVQPNQTTSYILTATHGSKEKVCKVTVSVKDSVVVLQTRDQLPLVSGITLTQVPYTGFDAGPFLTFMFYALLVLWALYLAYVLVIRRNSIGGVALATVSAKSIDDNSEQLSPNTFASTTLNRPVFHQSVVASTVATAAQIGYESMIATSDVATEIENRAHASHVLFSSDAMRYFVTTTQGMDRMEVLDSVLERAKASYPSEDGWVVLNEDRIKTQCDACEADASVTSNEAPFIPAILPIGNSSLAEVIVSGNIVAAYQMIGHRPMIALADAAADLDALYRIKQGGDAQVSDMLANAGENVIVEQLHNAIAALTSALDGTYTNEAEAVKMAIMKATKAING</sequence>
<reference evidence="3" key="1">
    <citation type="submission" date="2017-09" db="EMBL/GenBank/DDBJ databases">
        <title>Depth-based differentiation of microbial function through sediment-hosted aquifers and enrichment of novel symbionts in the deep terrestrial subsurface.</title>
        <authorList>
            <person name="Probst A.J."/>
            <person name="Ladd B."/>
            <person name="Jarett J.K."/>
            <person name="Geller-Mcgrath D.E."/>
            <person name="Sieber C.M.K."/>
            <person name="Emerson J.B."/>
            <person name="Anantharaman K."/>
            <person name="Thomas B.C."/>
            <person name="Malmstrom R."/>
            <person name="Stieglmeier M."/>
            <person name="Klingl A."/>
            <person name="Woyke T."/>
            <person name="Ryan C.M."/>
            <person name="Banfield J.F."/>
        </authorList>
    </citation>
    <scope>NUCLEOTIDE SEQUENCE [LARGE SCALE GENOMIC DNA]</scope>
</reference>
<feature type="transmembrane region" description="Helical" evidence="1">
    <location>
        <begin position="241"/>
        <end position="262"/>
    </location>
</feature>
<proteinExistence type="predicted"/>
<dbReference type="Proteomes" id="UP000230391">
    <property type="component" value="Unassembled WGS sequence"/>
</dbReference>
<feature type="non-terminal residue" evidence="2">
    <location>
        <position position="1"/>
    </location>
</feature>
<keyword evidence="1" id="KW-0812">Transmembrane</keyword>
<keyword evidence="1" id="KW-0472">Membrane</keyword>
<organism evidence="2 3">
    <name type="scientific">Candidatus Kaiserbacteria bacterium CG_4_9_14_0_2_um_filter_41_32</name>
    <dbReference type="NCBI Taxonomy" id="1974601"/>
    <lineage>
        <taxon>Bacteria</taxon>
        <taxon>Candidatus Kaiseribacteriota</taxon>
    </lineage>
</organism>
<keyword evidence="1" id="KW-1133">Transmembrane helix</keyword>
<evidence type="ECO:0000256" key="1">
    <source>
        <dbReference type="SAM" id="Phobius"/>
    </source>
</evidence>
<accession>A0A2M8FDZ9</accession>
<dbReference type="EMBL" id="PFRD01000123">
    <property type="protein sequence ID" value="PJC55864.1"/>
    <property type="molecule type" value="Genomic_DNA"/>
</dbReference>
<evidence type="ECO:0000313" key="3">
    <source>
        <dbReference type="Proteomes" id="UP000230391"/>
    </source>
</evidence>